<accession>A0A7N2R0L4</accession>
<dbReference type="AlphaFoldDB" id="A0A7N2R0L4"/>
<dbReference type="EMBL" id="LRBV02000003">
    <property type="status" value="NOT_ANNOTATED_CDS"/>
    <property type="molecule type" value="Genomic_DNA"/>
</dbReference>
<dbReference type="PANTHER" id="PTHR33642">
    <property type="entry name" value="COX1/OXI3 INTRON 1 PROTEIN-RELATED"/>
    <property type="match status" value="1"/>
</dbReference>
<organism evidence="2 3">
    <name type="scientific">Quercus lobata</name>
    <name type="common">Valley oak</name>
    <dbReference type="NCBI Taxonomy" id="97700"/>
    <lineage>
        <taxon>Eukaryota</taxon>
        <taxon>Viridiplantae</taxon>
        <taxon>Streptophyta</taxon>
        <taxon>Embryophyta</taxon>
        <taxon>Tracheophyta</taxon>
        <taxon>Spermatophyta</taxon>
        <taxon>Magnoliopsida</taxon>
        <taxon>eudicotyledons</taxon>
        <taxon>Gunneridae</taxon>
        <taxon>Pentapetalae</taxon>
        <taxon>rosids</taxon>
        <taxon>fabids</taxon>
        <taxon>Fagales</taxon>
        <taxon>Fagaceae</taxon>
        <taxon>Quercus</taxon>
    </lineage>
</organism>
<dbReference type="Proteomes" id="UP000594261">
    <property type="component" value="Chromosome 3"/>
</dbReference>
<dbReference type="EnsemblPlants" id="QL03p003745:mrna">
    <property type="protein sequence ID" value="QL03p003745:mrna:CDS:1"/>
    <property type="gene ID" value="QL03p003745"/>
</dbReference>
<dbReference type="GO" id="GO:0005739">
    <property type="term" value="C:mitochondrion"/>
    <property type="evidence" value="ECO:0007669"/>
    <property type="project" value="TreeGrafter"/>
</dbReference>
<dbReference type="GO" id="GO:0090615">
    <property type="term" value="P:mitochondrial mRNA processing"/>
    <property type="evidence" value="ECO:0007669"/>
    <property type="project" value="TreeGrafter"/>
</dbReference>
<sequence>MGQEKSMRDGGEDLILRLRPAPLPSLHRNPHKTPTQSLSSHSIPTRHILQSCLKCPALPNVLLTACQNLTSSQPNNALNSQSLLNSDSRRFDIEEMGRQVCENRFDIEACCVTMMPSRKKGESLVLSNLKLKVLIEAIRMVLEILYDERFVTFFLWWACLYGTPHRH</sequence>
<name>A0A7N2R0L4_QUELO</name>
<evidence type="ECO:0000313" key="3">
    <source>
        <dbReference type="Proteomes" id="UP000594261"/>
    </source>
</evidence>
<dbReference type="Gramene" id="QL03p003745:mrna">
    <property type="protein sequence ID" value="QL03p003745:mrna:CDS:1"/>
    <property type="gene ID" value="QL03p003745"/>
</dbReference>
<keyword evidence="3" id="KW-1185">Reference proteome</keyword>
<dbReference type="GO" id="GO:0006315">
    <property type="term" value="P:homing of group II introns"/>
    <property type="evidence" value="ECO:0007669"/>
    <property type="project" value="TreeGrafter"/>
</dbReference>
<protein>
    <submittedName>
        <fullName evidence="2">Uncharacterized protein</fullName>
    </submittedName>
</protein>
<proteinExistence type="predicted"/>
<dbReference type="InParanoid" id="A0A7N2R0L4"/>
<dbReference type="GO" id="GO:0003964">
    <property type="term" value="F:RNA-directed DNA polymerase activity"/>
    <property type="evidence" value="ECO:0007669"/>
    <property type="project" value="TreeGrafter"/>
</dbReference>
<feature type="region of interest" description="Disordered" evidence="1">
    <location>
        <begin position="21"/>
        <end position="42"/>
    </location>
</feature>
<evidence type="ECO:0000256" key="1">
    <source>
        <dbReference type="SAM" id="MobiDB-lite"/>
    </source>
</evidence>
<reference evidence="2" key="2">
    <citation type="submission" date="2021-01" db="UniProtKB">
        <authorList>
            <consortium name="EnsemblPlants"/>
        </authorList>
    </citation>
    <scope>IDENTIFICATION</scope>
</reference>
<reference evidence="2 3" key="1">
    <citation type="journal article" date="2016" name="G3 (Bethesda)">
        <title>First Draft Assembly and Annotation of the Genome of a California Endemic Oak Quercus lobata Nee (Fagaceae).</title>
        <authorList>
            <person name="Sork V.L."/>
            <person name="Fitz-Gibbon S.T."/>
            <person name="Puiu D."/>
            <person name="Crepeau M."/>
            <person name="Gugger P.F."/>
            <person name="Sherman R."/>
            <person name="Stevens K."/>
            <person name="Langley C.H."/>
            <person name="Pellegrini M."/>
            <person name="Salzberg S.L."/>
        </authorList>
    </citation>
    <scope>NUCLEOTIDE SEQUENCE [LARGE SCALE GENOMIC DNA]</scope>
    <source>
        <strain evidence="2 3">cv. SW786</strain>
    </source>
</reference>
<dbReference type="PANTHER" id="PTHR33642:SF4">
    <property type="entry name" value="COX1_OXI3 INTRON 1 PROTEIN-RELATED"/>
    <property type="match status" value="1"/>
</dbReference>
<evidence type="ECO:0000313" key="2">
    <source>
        <dbReference type="EnsemblPlants" id="QL03p003745:mrna:CDS:1"/>
    </source>
</evidence>
<feature type="compositionally biased region" description="Polar residues" evidence="1">
    <location>
        <begin position="32"/>
        <end position="42"/>
    </location>
</feature>